<organism evidence="2 3">
    <name type="scientific">Methylobacterium gnaphalii</name>
    <dbReference type="NCBI Taxonomy" id="1010610"/>
    <lineage>
        <taxon>Bacteria</taxon>
        <taxon>Pseudomonadati</taxon>
        <taxon>Pseudomonadota</taxon>
        <taxon>Alphaproteobacteria</taxon>
        <taxon>Hyphomicrobiales</taxon>
        <taxon>Methylobacteriaceae</taxon>
        <taxon>Methylobacterium</taxon>
    </lineage>
</organism>
<accession>A0A512JGE2</accession>
<reference evidence="2 3" key="1">
    <citation type="submission" date="2019-07" db="EMBL/GenBank/DDBJ databases">
        <title>Whole genome shotgun sequence of Methylobacterium gnaphalii NBRC 107716.</title>
        <authorList>
            <person name="Hosoyama A."/>
            <person name="Uohara A."/>
            <person name="Ohji S."/>
            <person name="Ichikawa N."/>
        </authorList>
    </citation>
    <scope>NUCLEOTIDE SEQUENCE [LARGE SCALE GENOMIC DNA]</scope>
    <source>
        <strain evidence="2 3">NBRC 107716</strain>
    </source>
</reference>
<evidence type="ECO:0000313" key="2">
    <source>
        <dbReference type="EMBL" id="GEP09021.1"/>
    </source>
</evidence>
<dbReference type="EMBL" id="BJZV01000003">
    <property type="protein sequence ID" value="GEP09021.1"/>
    <property type="molecule type" value="Genomic_DNA"/>
</dbReference>
<dbReference type="AlphaFoldDB" id="A0A512JGE2"/>
<feature type="region of interest" description="Disordered" evidence="1">
    <location>
        <begin position="1"/>
        <end position="65"/>
    </location>
</feature>
<proteinExistence type="predicted"/>
<protein>
    <submittedName>
        <fullName evidence="2">Uncharacterized protein</fullName>
    </submittedName>
</protein>
<dbReference type="Proteomes" id="UP000321750">
    <property type="component" value="Unassembled WGS sequence"/>
</dbReference>
<comment type="caution">
    <text evidence="2">The sequence shown here is derived from an EMBL/GenBank/DDBJ whole genome shotgun (WGS) entry which is preliminary data.</text>
</comment>
<gene>
    <name evidence="2" type="ORF">MGN01_08660</name>
</gene>
<evidence type="ECO:0000313" key="3">
    <source>
        <dbReference type="Proteomes" id="UP000321750"/>
    </source>
</evidence>
<evidence type="ECO:0000256" key="1">
    <source>
        <dbReference type="SAM" id="MobiDB-lite"/>
    </source>
</evidence>
<keyword evidence="3" id="KW-1185">Reference proteome</keyword>
<name>A0A512JGE2_9HYPH</name>
<sequence>MPPRSLEQTEVKQQRIPPSALRPNVLDPSDCPRVARNAAGSGEGLAAHPIPHGNERSRCPFQRKPVQNSGAIAADAMDAGGLLG</sequence>